<feature type="transmembrane region" description="Helical" evidence="2">
    <location>
        <begin position="132"/>
        <end position="152"/>
    </location>
</feature>
<evidence type="ECO:0000313" key="4">
    <source>
        <dbReference type="Proteomes" id="UP000245464"/>
    </source>
</evidence>
<evidence type="ECO:0000256" key="2">
    <source>
        <dbReference type="SAM" id="Phobius"/>
    </source>
</evidence>
<proteinExistence type="predicted"/>
<organism evidence="3 4">
    <name type="scientific">Pyrenophora tritici-repentis</name>
    <dbReference type="NCBI Taxonomy" id="45151"/>
    <lineage>
        <taxon>Eukaryota</taxon>
        <taxon>Fungi</taxon>
        <taxon>Dikarya</taxon>
        <taxon>Ascomycota</taxon>
        <taxon>Pezizomycotina</taxon>
        <taxon>Dothideomycetes</taxon>
        <taxon>Pleosporomycetidae</taxon>
        <taxon>Pleosporales</taxon>
        <taxon>Pleosporineae</taxon>
        <taxon>Pleosporaceae</taxon>
        <taxon>Pyrenophora</taxon>
    </lineage>
</organism>
<dbReference type="AlphaFoldDB" id="A0A834RSS0"/>
<evidence type="ECO:0000256" key="1">
    <source>
        <dbReference type="SAM" id="MobiDB-lite"/>
    </source>
</evidence>
<feature type="transmembrane region" description="Helical" evidence="2">
    <location>
        <begin position="164"/>
        <end position="183"/>
    </location>
</feature>
<feature type="compositionally biased region" description="Polar residues" evidence="1">
    <location>
        <begin position="319"/>
        <end position="329"/>
    </location>
</feature>
<dbReference type="EMBL" id="NQIK02000006">
    <property type="protein sequence ID" value="KAF7568962.1"/>
    <property type="molecule type" value="Genomic_DNA"/>
</dbReference>
<dbReference type="Proteomes" id="UP000245464">
    <property type="component" value="Chromosome 6"/>
</dbReference>
<dbReference type="RefSeq" id="XP_065961286.1">
    <property type="nucleotide sequence ID" value="XM_066108101.1"/>
</dbReference>
<evidence type="ECO:0000313" key="3">
    <source>
        <dbReference type="EMBL" id="KAF7568962.1"/>
    </source>
</evidence>
<dbReference type="GeneID" id="90956942"/>
<name>A0A834RSS0_9PLEO</name>
<gene>
    <name evidence="3" type="ORF">PtrM4_113770</name>
</gene>
<feature type="region of interest" description="Disordered" evidence="1">
    <location>
        <begin position="1"/>
        <end position="95"/>
    </location>
</feature>
<dbReference type="KEGG" id="ptrr:90956942"/>
<feature type="region of interest" description="Disordered" evidence="1">
    <location>
        <begin position="282"/>
        <end position="361"/>
    </location>
</feature>
<comment type="caution">
    <text evidence="3">The sequence shown here is derived from an EMBL/GenBank/DDBJ whole genome shotgun (WGS) entry which is preliminary data.</text>
</comment>
<reference evidence="3 4" key="1">
    <citation type="journal article" date="2018" name="BMC Genomics">
        <title>Comparative genomics of the wheat fungal pathogen Pyrenophora tritici-repentis reveals chromosomal variations and genome plasticity.</title>
        <authorList>
            <person name="Moolhuijzen P."/>
            <person name="See P.T."/>
            <person name="Hane J.K."/>
            <person name="Shi G."/>
            <person name="Liu Z."/>
            <person name="Oliver R.P."/>
            <person name="Moffat C.S."/>
        </authorList>
    </citation>
    <scope>NUCLEOTIDE SEQUENCE [LARGE SCALE GENOMIC DNA]</scope>
    <source>
        <strain evidence="3">M4</strain>
    </source>
</reference>
<keyword evidence="2" id="KW-0812">Transmembrane</keyword>
<accession>A0A834RSS0</accession>
<keyword evidence="2" id="KW-0472">Membrane</keyword>
<sequence length="379" mass="39912">MPALFAWSPQTNSDLEASPPTQSPSRFGALRSNVRTTVNGSSVYSQSPALTNNTTTPKTPFLGFWNRSPNPNEPPRPSHDAQQEPGSPPTADHSASSYIGAIQETSEPTTVYARHPADRDTAVRGSAARGKLIACIISGTFLITILAIYLAIALTNSDLGQEIHILFIMVLLTITIFFCHSLIRLCMLILNPPPPPDPNNPAFSLSIANPSEGFQPVVPIRVHLRRDEEAAAADLENDLVDAADPEKDLVPPPPPAYGLWRSSVRVNPDLLHWQRVDGAAAGSMRGSAMSSNIGSGGSRNGSVTSRNGSVTGGAPRSSPLASSGGSTRGSAVAAPSGDVDEAEELDMGPRPPSYASEDGVSYILEAEARSTAPVAEAYS</sequence>
<feature type="compositionally biased region" description="Low complexity" evidence="1">
    <location>
        <begin position="282"/>
        <end position="293"/>
    </location>
</feature>
<feature type="compositionally biased region" description="Polar residues" evidence="1">
    <location>
        <begin position="8"/>
        <end position="25"/>
    </location>
</feature>
<keyword evidence="2" id="KW-1133">Transmembrane helix</keyword>
<feature type="compositionally biased region" description="Polar residues" evidence="1">
    <location>
        <begin position="33"/>
        <end position="58"/>
    </location>
</feature>
<protein>
    <submittedName>
        <fullName evidence="3">Tymo-45kd-70kd multi-domain protein</fullName>
    </submittedName>
</protein>